<sequence length="144" mass="16041">MNSKVTLKKFIIPTFILAFTAIGYSQKVPVIKHLDEETIDEIKIDFDKDGDLDVIVAGVFVKKNQGRVYMVKNNSFGYSKPEYLFSFPTIGRKQEISINQSGDLTKITVLGTSPTGKQNEFNATLLKGRFEGVTIPAIPISIDH</sequence>
<dbReference type="SUPFAM" id="SSF69318">
    <property type="entry name" value="Integrin alpha N-terminal domain"/>
    <property type="match status" value="1"/>
</dbReference>
<proteinExistence type="predicted"/>
<dbReference type="Proteomes" id="UP001252186">
    <property type="component" value="Unassembled WGS sequence"/>
</dbReference>
<organism evidence="1 2">
    <name type="scientific">Urechidicola vernalis</name>
    <dbReference type="NCBI Taxonomy" id="3075600"/>
    <lineage>
        <taxon>Bacteria</taxon>
        <taxon>Pseudomonadati</taxon>
        <taxon>Bacteroidota</taxon>
        <taxon>Flavobacteriia</taxon>
        <taxon>Flavobacteriales</taxon>
        <taxon>Flavobacteriaceae</taxon>
        <taxon>Urechidicola</taxon>
    </lineage>
</organism>
<dbReference type="RefSeq" id="WP_311592158.1">
    <property type="nucleotide sequence ID" value="NZ_JAVRHV010000001.1"/>
</dbReference>
<evidence type="ECO:0000313" key="2">
    <source>
        <dbReference type="Proteomes" id="UP001252186"/>
    </source>
</evidence>
<protein>
    <submittedName>
        <fullName evidence="1">FG-GAP repeat protein</fullName>
    </submittedName>
</protein>
<dbReference type="EMBL" id="JAVRHV010000001">
    <property type="protein sequence ID" value="MDT0552306.1"/>
    <property type="molecule type" value="Genomic_DNA"/>
</dbReference>
<reference evidence="1 2" key="1">
    <citation type="submission" date="2023-09" db="EMBL/GenBank/DDBJ databases">
        <authorList>
            <person name="Rey-Velasco X."/>
        </authorList>
    </citation>
    <scope>NUCLEOTIDE SEQUENCE [LARGE SCALE GENOMIC DNA]</scope>
    <source>
        <strain evidence="1 2">P050</strain>
    </source>
</reference>
<comment type="caution">
    <text evidence="1">The sequence shown here is derived from an EMBL/GenBank/DDBJ whole genome shotgun (WGS) entry which is preliminary data.</text>
</comment>
<keyword evidence="2" id="KW-1185">Reference proteome</keyword>
<evidence type="ECO:0000313" key="1">
    <source>
        <dbReference type="EMBL" id="MDT0552306.1"/>
    </source>
</evidence>
<gene>
    <name evidence="1" type="ORF">RM519_03510</name>
</gene>
<dbReference type="InterPro" id="IPR028994">
    <property type="entry name" value="Integrin_alpha_N"/>
</dbReference>
<name>A0ABU2Y278_9FLAO</name>
<accession>A0ABU2Y278</accession>